<accession>A0A177DW97</accession>
<sequence length="374" mass="42458">MNQASSTSASLRTDLARTLGFPHHPHDATAEPYLRYLTNRCIGGYTMETYIELLIMVVKYFDGAPADTSEKKSIQGLLDVISSSPTYAQRNREDVEDTVLYIIGTLTLLLSSFIHLPMAGGLRKVTASYNLRTHGSACGTQCYGEDVSGLVSLTINATRLNAYTLNVFGAVDIAWTHNISRHLSLSKRDGRYTLEIFSLPCALNATSVRQSGVSTELAQEIRETYSLLFNAFHKIPRHVKLARKIGIISFCWCRFCSMRRHQNRAVMSYKTFSKHRTLGATRAQRTHDTEYDPLLVELMSSEPSDWTPDMFPHLWARIVILEEHLEEAKPWSVWVLFRDRRDTLQFWTFFFATIVVFLTVLQVLLSVVQVVGSF</sequence>
<name>A0A177DW97_ALTAL</name>
<reference evidence="2 3" key="1">
    <citation type="submission" date="2016-05" db="EMBL/GenBank/DDBJ databases">
        <title>Comparative analysis of secretome profiles of manganese(II)-oxidizing ascomycete fungi.</title>
        <authorList>
            <consortium name="DOE Joint Genome Institute"/>
            <person name="Zeiner C.A."/>
            <person name="Purvine S.O."/>
            <person name="Zink E.M."/>
            <person name="Wu S."/>
            <person name="Pasa-Tolic L."/>
            <person name="Chaput D.L."/>
            <person name="Haridas S."/>
            <person name="Grigoriev I.V."/>
            <person name="Santelli C.M."/>
            <person name="Hansel C.M."/>
        </authorList>
    </citation>
    <scope>NUCLEOTIDE SEQUENCE [LARGE SCALE GENOMIC DNA]</scope>
    <source>
        <strain evidence="2 3">SRC1lrK2f</strain>
    </source>
</reference>
<keyword evidence="1" id="KW-0812">Transmembrane</keyword>
<evidence type="ECO:0000313" key="2">
    <source>
        <dbReference type="EMBL" id="OAG23481.1"/>
    </source>
</evidence>
<dbReference type="OMA" id="TRLNAYT"/>
<keyword evidence="1" id="KW-0472">Membrane</keyword>
<dbReference type="Proteomes" id="UP000077248">
    <property type="component" value="Unassembled WGS sequence"/>
</dbReference>
<protein>
    <submittedName>
        <fullName evidence="2">Uncharacterized protein</fullName>
    </submittedName>
</protein>
<dbReference type="VEuPathDB" id="FungiDB:CC77DRAFT_929789"/>
<feature type="transmembrane region" description="Helical" evidence="1">
    <location>
        <begin position="99"/>
        <end position="122"/>
    </location>
</feature>
<evidence type="ECO:0000256" key="1">
    <source>
        <dbReference type="SAM" id="Phobius"/>
    </source>
</evidence>
<dbReference type="KEGG" id="aalt:CC77DRAFT_929789"/>
<proteinExistence type="predicted"/>
<organism evidence="2 3">
    <name type="scientific">Alternaria alternata</name>
    <name type="common">Alternaria rot fungus</name>
    <name type="synonym">Torula alternata</name>
    <dbReference type="NCBI Taxonomy" id="5599"/>
    <lineage>
        <taxon>Eukaryota</taxon>
        <taxon>Fungi</taxon>
        <taxon>Dikarya</taxon>
        <taxon>Ascomycota</taxon>
        <taxon>Pezizomycotina</taxon>
        <taxon>Dothideomycetes</taxon>
        <taxon>Pleosporomycetidae</taxon>
        <taxon>Pleosporales</taxon>
        <taxon>Pleosporineae</taxon>
        <taxon>Pleosporaceae</taxon>
        <taxon>Alternaria</taxon>
        <taxon>Alternaria sect. Alternaria</taxon>
        <taxon>Alternaria alternata complex</taxon>
    </lineage>
</organism>
<dbReference type="EMBL" id="KV441473">
    <property type="protein sequence ID" value="OAG23481.1"/>
    <property type="molecule type" value="Genomic_DNA"/>
</dbReference>
<keyword evidence="3" id="KW-1185">Reference proteome</keyword>
<keyword evidence="1" id="KW-1133">Transmembrane helix</keyword>
<gene>
    <name evidence="2" type="ORF">CC77DRAFT_929789</name>
</gene>
<dbReference type="GeneID" id="29119718"/>
<evidence type="ECO:0000313" key="3">
    <source>
        <dbReference type="Proteomes" id="UP000077248"/>
    </source>
</evidence>
<dbReference type="AlphaFoldDB" id="A0A177DW97"/>
<dbReference type="RefSeq" id="XP_018388902.1">
    <property type="nucleotide sequence ID" value="XM_018534124.1"/>
</dbReference>
<feature type="transmembrane region" description="Helical" evidence="1">
    <location>
        <begin position="346"/>
        <end position="371"/>
    </location>
</feature>